<evidence type="ECO:0000313" key="2">
    <source>
        <dbReference type="Proteomes" id="UP000316580"/>
    </source>
</evidence>
<protein>
    <submittedName>
        <fullName evidence="1">Uncharacterized protein</fullName>
    </submittedName>
</protein>
<name>A0A660A7Q5_STRPY</name>
<dbReference type="Proteomes" id="UP000316580">
    <property type="component" value="Unassembled WGS sequence"/>
</dbReference>
<reference evidence="1 2" key="1">
    <citation type="submission" date="2019-05" db="EMBL/GenBank/DDBJ databases">
        <title>Novel genomic isolates of S.pyogenes and S.dysgalactiae subsp. equisimilis associated to necrotising fasciitis (NSTI).</title>
        <authorList>
            <person name="Barrantes I."/>
        </authorList>
    </citation>
    <scope>NUCLEOTIDE SEQUENCE [LARGE SCALE GENOMIC DNA]</scope>
    <source>
        <strain evidence="1 2">SPY6028</strain>
    </source>
</reference>
<gene>
    <name evidence="1" type="ORF">FGO82_02285</name>
</gene>
<comment type="caution">
    <text evidence="1">The sequence shown here is derived from an EMBL/GenBank/DDBJ whole genome shotgun (WGS) entry which is preliminary data.</text>
</comment>
<organism evidence="1 2">
    <name type="scientific">Streptococcus pyogenes</name>
    <dbReference type="NCBI Taxonomy" id="1314"/>
    <lineage>
        <taxon>Bacteria</taxon>
        <taxon>Bacillati</taxon>
        <taxon>Bacillota</taxon>
        <taxon>Bacilli</taxon>
        <taxon>Lactobacillales</taxon>
        <taxon>Streptococcaceae</taxon>
        <taxon>Streptococcus</taxon>
    </lineage>
</organism>
<evidence type="ECO:0000313" key="1">
    <source>
        <dbReference type="EMBL" id="TNY48320.1"/>
    </source>
</evidence>
<feature type="non-terminal residue" evidence="1">
    <location>
        <position position="65"/>
    </location>
</feature>
<dbReference type="AlphaFoldDB" id="A0A660A7Q5"/>
<sequence>MLEVYLGNNTNTNQDLLTILTTYGVAYRCTKACEVNREIILSLFAKTTDCFELLSPRFLRFKSQY</sequence>
<dbReference type="EMBL" id="VCID01000491">
    <property type="protein sequence ID" value="TNY48320.1"/>
    <property type="molecule type" value="Genomic_DNA"/>
</dbReference>
<proteinExistence type="predicted"/>
<accession>A0A660A7Q5</accession>